<keyword evidence="1" id="KW-0472">Membrane</keyword>
<dbReference type="Proteomes" id="UP001501116">
    <property type="component" value="Unassembled WGS sequence"/>
</dbReference>
<keyword evidence="1" id="KW-0812">Transmembrane</keyword>
<reference evidence="2 3" key="1">
    <citation type="journal article" date="2019" name="Int. J. Syst. Evol. Microbiol.">
        <title>The Global Catalogue of Microorganisms (GCM) 10K type strain sequencing project: providing services to taxonomists for standard genome sequencing and annotation.</title>
        <authorList>
            <consortium name="The Broad Institute Genomics Platform"/>
            <consortium name="The Broad Institute Genome Sequencing Center for Infectious Disease"/>
            <person name="Wu L."/>
            <person name="Ma J."/>
        </authorList>
    </citation>
    <scope>NUCLEOTIDE SEQUENCE [LARGE SCALE GENOMIC DNA]</scope>
    <source>
        <strain evidence="2 3">JCM 14545</strain>
    </source>
</reference>
<comment type="caution">
    <text evidence="2">The sequence shown here is derived from an EMBL/GenBank/DDBJ whole genome shotgun (WGS) entry which is preliminary data.</text>
</comment>
<name>A0ABN2RLN4_9PSEU</name>
<evidence type="ECO:0000313" key="3">
    <source>
        <dbReference type="Proteomes" id="UP001501116"/>
    </source>
</evidence>
<evidence type="ECO:0000313" key="2">
    <source>
        <dbReference type="EMBL" id="GAA1970792.1"/>
    </source>
</evidence>
<feature type="transmembrane region" description="Helical" evidence="1">
    <location>
        <begin position="7"/>
        <end position="30"/>
    </location>
</feature>
<feature type="transmembrane region" description="Helical" evidence="1">
    <location>
        <begin position="92"/>
        <end position="112"/>
    </location>
</feature>
<evidence type="ECO:0008006" key="4">
    <source>
        <dbReference type="Google" id="ProtNLM"/>
    </source>
</evidence>
<dbReference type="EMBL" id="BAAANN010000021">
    <property type="protein sequence ID" value="GAA1970792.1"/>
    <property type="molecule type" value="Genomic_DNA"/>
</dbReference>
<proteinExistence type="predicted"/>
<keyword evidence="1" id="KW-1133">Transmembrane helix</keyword>
<gene>
    <name evidence="2" type="ORF">GCM10009754_50960</name>
</gene>
<organism evidence="2 3">
    <name type="scientific">Amycolatopsis minnesotensis</name>
    <dbReference type="NCBI Taxonomy" id="337894"/>
    <lineage>
        <taxon>Bacteria</taxon>
        <taxon>Bacillati</taxon>
        <taxon>Actinomycetota</taxon>
        <taxon>Actinomycetes</taxon>
        <taxon>Pseudonocardiales</taxon>
        <taxon>Pseudonocardiaceae</taxon>
        <taxon>Amycolatopsis</taxon>
    </lineage>
</organism>
<sequence>MTSTRLWVVTGAVVAGVAGAVGLWVLWLYLADSVAYRAPYDLWLCRIENGGVIGDPFLTFRRLGLKFVLLLASFAVVALIVFGVWRRGEKRWRWFAAAVLIVAVTTCGYVAAIDAMLYPGYEVPECG</sequence>
<protein>
    <recommendedName>
        <fullName evidence="4">DUF998 domain-containing protein</fullName>
    </recommendedName>
</protein>
<keyword evidence="3" id="KW-1185">Reference proteome</keyword>
<accession>A0ABN2RLN4</accession>
<feature type="transmembrane region" description="Helical" evidence="1">
    <location>
        <begin position="67"/>
        <end position="85"/>
    </location>
</feature>
<evidence type="ECO:0000256" key="1">
    <source>
        <dbReference type="SAM" id="Phobius"/>
    </source>
</evidence>